<evidence type="ECO:0000313" key="4">
    <source>
        <dbReference type="EMBL" id="MCB8875944.1"/>
    </source>
</evidence>
<dbReference type="RefSeq" id="WP_227321587.1">
    <property type="nucleotide sequence ID" value="NZ_JAESVB010000004.1"/>
</dbReference>
<proteinExistence type="inferred from homology"/>
<evidence type="ECO:0000256" key="1">
    <source>
        <dbReference type="ARBA" id="ARBA00005771"/>
    </source>
</evidence>
<dbReference type="PANTHER" id="PTHR11783">
    <property type="entry name" value="SULFOTRANSFERASE SULT"/>
    <property type="match status" value="1"/>
</dbReference>
<dbReference type="InterPro" id="IPR000863">
    <property type="entry name" value="Sulfotransferase_dom"/>
</dbReference>
<dbReference type="InterPro" id="IPR027417">
    <property type="entry name" value="P-loop_NTPase"/>
</dbReference>
<reference evidence="4" key="1">
    <citation type="journal article" date="2021" name="Microorganisms">
        <title>Acidisoma silvae sp. nov. and Acidisomacellulosilytica sp. nov., Two Acidophilic Bacteria Isolated from Decaying Wood, Hydrolyzing Cellulose and Producing Poly-3-hydroxybutyrate.</title>
        <authorList>
            <person name="Mieszkin S."/>
            <person name="Pouder E."/>
            <person name="Uroz S."/>
            <person name="Simon-Colin C."/>
            <person name="Alain K."/>
        </authorList>
    </citation>
    <scope>NUCLEOTIDE SEQUENCE</scope>
    <source>
        <strain evidence="4">HW T2.11</strain>
    </source>
</reference>
<comment type="similarity">
    <text evidence="1">Belongs to the sulfotransferase 1 family.</text>
</comment>
<name>A0A963YS15_9PROT</name>
<dbReference type="Gene3D" id="3.40.50.300">
    <property type="entry name" value="P-loop containing nucleotide triphosphate hydrolases"/>
    <property type="match status" value="1"/>
</dbReference>
<organism evidence="4 5">
    <name type="scientific">Acidisoma silvae</name>
    <dbReference type="NCBI Taxonomy" id="2802396"/>
    <lineage>
        <taxon>Bacteria</taxon>
        <taxon>Pseudomonadati</taxon>
        <taxon>Pseudomonadota</taxon>
        <taxon>Alphaproteobacteria</taxon>
        <taxon>Acetobacterales</taxon>
        <taxon>Acidocellaceae</taxon>
        <taxon>Acidisoma</taxon>
    </lineage>
</organism>
<protein>
    <submittedName>
        <fullName evidence="4">Sulfotransferase domain-containing protein</fullName>
    </submittedName>
</protein>
<dbReference type="SUPFAM" id="SSF52540">
    <property type="entry name" value="P-loop containing nucleoside triphosphate hydrolases"/>
    <property type="match status" value="1"/>
</dbReference>
<dbReference type="Pfam" id="PF00685">
    <property type="entry name" value="Sulfotransfer_1"/>
    <property type="match status" value="1"/>
</dbReference>
<reference evidence="4" key="2">
    <citation type="submission" date="2021-01" db="EMBL/GenBank/DDBJ databases">
        <authorList>
            <person name="Mieszkin S."/>
            <person name="Pouder E."/>
            <person name="Alain K."/>
        </authorList>
    </citation>
    <scope>NUCLEOTIDE SEQUENCE</scope>
    <source>
        <strain evidence="4">HW T2.11</strain>
    </source>
</reference>
<dbReference type="EMBL" id="JAESVB010000004">
    <property type="protein sequence ID" value="MCB8875944.1"/>
    <property type="molecule type" value="Genomic_DNA"/>
</dbReference>
<sequence length="275" mass="30709">MGKIAWIASYPKSGSTWLRAFLHNYIADSAVPYDINRLMDLSTGEAAASRYQVFDPRPASRYTIRDVQAMRPRVHQAIADAQPGLAFVKTHNAQLVVDGVQLITKAVTGGAIYILRDPRDVAISFSRHLGLSLDRTIAFMNDPQAATGGTDSTVYVRLATWSGHVHFWTRQPHPTLHVLRYEDLIADPAGAFASVIRFLGQEPLPERLTRAIAHSAFSELRRQEEAHGFVEQPAQSQDVFFRQGRSGAWREVLTTAQAARIERDHAAVMQRFGYV</sequence>
<keyword evidence="2" id="KW-0808">Transferase</keyword>
<gene>
    <name evidence="4" type="ORF">ASILVAE211_12195</name>
</gene>
<evidence type="ECO:0000256" key="2">
    <source>
        <dbReference type="ARBA" id="ARBA00022679"/>
    </source>
</evidence>
<feature type="domain" description="Sulfotransferase" evidence="3">
    <location>
        <begin position="6"/>
        <end position="273"/>
    </location>
</feature>
<evidence type="ECO:0000259" key="3">
    <source>
        <dbReference type="Pfam" id="PF00685"/>
    </source>
</evidence>
<accession>A0A963YS15</accession>
<dbReference type="Proteomes" id="UP000708298">
    <property type="component" value="Unassembled WGS sequence"/>
</dbReference>
<keyword evidence="5" id="KW-1185">Reference proteome</keyword>
<dbReference type="AlphaFoldDB" id="A0A963YS15"/>
<dbReference type="GO" id="GO:0008146">
    <property type="term" value="F:sulfotransferase activity"/>
    <property type="evidence" value="ECO:0007669"/>
    <property type="project" value="InterPro"/>
</dbReference>
<evidence type="ECO:0000313" key="5">
    <source>
        <dbReference type="Proteomes" id="UP000708298"/>
    </source>
</evidence>
<comment type="caution">
    <text evidence="4">The sequence shown here is derived from an EMBL/GenBank/DDBJ whole genome shotgun (WGS) entry which is preliminary data.</text>
</comment>